<name>A0ABQ9XKR6_9EUKA</name>
<protein>
    <submittedName>
        <fullName evidence="1">Uncharacterized protein</fullName>
    </submittedName>
</protein>
<evidence type="ECO:0000313" key="2">
    <source>
        <dbReference type="Proteomes" id="UP001281761"/>
    </source>
</evidence>
<sequence length="106" mass="11499">MGNILLRRSKSGGCVMFVHHSATSSSSAALPRLPLDFSVQLLFAFFLHFFLHSSSPSLSSTLPTLPLVLSLPCHIVSGDPCVISLLFLFAPSHLHQSPISIYRGTH</sequence>
<comment type="caution">
    <text evidence="1">The sequence shown here is derived from an EMBL/GenBank/DDBJ whole genome shotgun (WGS) entry which is preliminary data.</text>
</comment>
<dbReference type="Proteomes" id="UP001281761">
    <property type="component" value="Unassembled WGS sequence"/>
</dbReference>
<gene>
    <name evidence="1" type="ORF">BLNAU_14396</name>
</gene>
<evidence type="ECO:0000313" key="1">
    <source>
        <dbReference type="EMBL" id="KAK2950725.1"/>
    </source>
</evidence>
<reference evidence="1 2" key="1">
    <citation type="journal article" date="2022" name="bioRxiv">
        <title>Genomics of Preaxostyla Flagellates Illuminates Evolutionary Transitions and the Path Towards Mitochondrial Loss.</title>
        <authorList>
            <person name="Novak L.V.F."/>
            <person name="Treitli S.C."/>
            <person name="Pyrih J."/>
            <person name="Halakuc P."/>
            <person name="Pipaliya S.V."/>
            <person name="Vacek V."/>
            <person name="Brzon O."/>
            <person name="Soukal P."/>
            <person name="Eme L."/>
            <person name="Dacks J.B."/>
            <person name="Karnkowska A."/>
            <person name="Elias M."/>
            <person name="Hampl V."/>
        </authorList>
    </citation>
    <scope>NUCLEOTIDE SEQUENCE [LARGE SCALE GENOMIC DNA]</scope>
    <source>
        <strain evidence="1">NAU3</strain>
        <tissue evidence="1">Gut</tissue>
    </source>
</reference>
<accession>A0ABQ9XKR6</accession>
<proteinExistence type="predicted"/>
<dbReference type="EMBL" id="JARBJD010000131">
    <property type="protein sequence ID" value="KAK2950725.1"/>
    <property type="molecule type" value="Genomic_DNA"/>
</dbReference>
<keyword evidence="2" id="KW-1185">Reference proteome</keyword>
<organism evidence="1 2">
    <name type="scientific">Blattamonas nauphoetae</name>
    <dbReference type="NCBI Taxonomy" id="2049346"/>
    <lineage>
        <taxon>Eukaryota</taxon>
        <taxon>Metamonada</taxon>
        <taxon>Preaxostyla</taxon>
        <taxon>Oxymonadida</taxon>
        <taxon>Blattamonas</taxon>
    </lineage>
</organism>